<dbReference type="Proteomes" id="UP000094526">
    <property type="component" value="Unassembled WGS sequence"/>
</dbReference>
<comment type="caution">
    <text evidence="2">The sequence shown here is derived from an EMBL/GenBank/DDBJ whole genome shotgun (WGS) entry which is preliminary data.</text>
</comment>
<dbReference type="VEuPathDB" id="FungiDB:G647_05291"/>
<evidence type="ECO:0000313" key="2">
    <source>
        <dbReference type="EMBL" id="OCT50730.1"/>
    </source>
</evidence>
<evidence type="ECO:0000313" key="3">
    <source>
        <dbReference type="Proteomes" id="UP000094526"/>
    </source>
</evidence>
<proteinExistence type="predicted"/>
<protein>
    <submittedName>
        <fullName evidence="2">Uncharacterized protein</fullName>
    </submittedName>
</protein>
<accession>A0A1C1CQF5</accession>
<gene>
    <name evidence="2" type="ORF">CLCR_07635</name>
</gene>
<dbReference type="AlphaFoldDB" id="A0A1C1CQF5"/>
<dbReference type="OrthoDB" id="4151620at2759"/>
<dbReference type="VEuPathDB" id="FungiDB:CLCR_07635"/>
<feature type="region of interest" description="Disordered" evidence="1">
    <location>
        <begin position="1"/>
        <end position="34"/>
    </location>
</feature>
<keyword evidence="3" id="KW-1185">Reference proteome</keyword>
<sequence>MASKNAKSGRSEQIWRARKPSGIRNPMLSSERREDRRRIPLTHFTLLTVLEDPMLCAYLRSKECVDVSLEKRMSGAQLEGPTRLGFRSTPAPDSNSSSVTIDRAVQLHSTKDRLPATAASCGIPKRDDASQSELDLDKFMASLTAQESPDVVIQTIALTKAVHNTFSLRPSK</sequence>
<dbReference type="EMBL" id="LGRB01000010">
    <property type="protein sequence ID" value="OCT50730.1"/>
    <property type="molecule type" value="Genomic_DNA"/>
</dbReference>
<reference evidence="3" key="1">
    <citation type="submission" date="2015-07" db="EMBL/GenBank/DDBJ databases">
        <authorList>
            <person name="Teixeira M.M."/>
            <person name="Souza R.C."/>
            <person name="Almeida L.G."/>
            <person name="Vicente V.A."/>
            <person name="de Hoog S."/>
            <person name="Bocca A.L."/>
            <person name="de Almeida S.R."/>
            <person name="Vasconcelos A.T."/>
            <person name="Felipe M.S."/>
        </authorList>
    </citation>
    <scope>NUCLEOTIDE SEQUENCE [LARGE SCALE GENOMIC DNA]</scope>
    <source>
        <strain evidence="3">KSF</strain>
    </source>
</reference>
<evidence type="ECO:0000256" key="1">
    <source>
        <dbReference type="SAM" id="MobiDB-lite"/>
    </source>
</evidence>
<organism evidence="2 3">
    <name type="scientific">Cladophialophora carrionii</name>
    <dbReference type="NCBI Taxonomy" id="86049"/>
    <lineage>
        <taxon>Eukaryota</taxon>
        <taxon>Fungi</taxon>
        <taxon>Dikarya</taxon>
        <taxon>Ascomycota</taxon>
        <taxon>Pezizomycotina</taxon>
        <taxon>Eurotiomycetes</taxon>
        <taxon>Chaetothyriomycetidae</taxon>
        <taxon>Chaetothyriales</taxon>
        <taxon>Herpotrichiellaceae</taxon>
        <taxon>Cladophialophora</taxon>
    </lineage>
</organism>
<name>A0A1C1CQF5_9EURO</name>